<protein>
    <recommendedName>
        <fullName evidence="1">DUF7674 domain-containing protein</fullName>
    </recommendedName>
</protein>
<feature type="domain" description="DUF7674" evidence="1">
    <location>
        <begin position="9"/>
        <end position="113"/>
    </location>
</feature>
<name>A0ABU0STG1_9ACTN</name>
<comment type="caution">
    <text evidence="2">The sequence shown here is derived from an EMBL/GenBank/DDBJ whole genome shotgun (WGS) entry which is preliminary data.</text>
</comment>
<evidence type="ECO:0000313" key="3">
    <source>
        <dbReference type="Proteomes" id="UP001230328"/>
    </source>
</evidence>
<dbReference type="Proteomes" id="UP001230328">
    <property type="component" value="Unassembled WGS sequence"/>
</dbReference>
<dbReference type="Pfam" id="PF24722">
    <property type="entry name" value="DUF7674"/>
    <property type="match status" value="1"/>
</dbReference>
<proteinExistence type="predicted"/>
<dbReference type="EMBL" id="JAUSZI010000002">
    <property type="protein sequence ID" value="MDQ1026848.1"/>
    <property type="molecule type" value="Genomic_DNA"/>
</dbReference>
<dbReference type="RefSeq" id="WP_307522150.1">
    <property type="nucleotide sequence ID" value="NZ_JAUSZI010000002.1"/>
</dbReference>
<keyword evidence="3" id="KW-1185">Reference proteome</keyword>
<evidence type="ECO:0000259" key="1">
    <source>
        <dbReference type="Pfam" id="PF24722"/>
    </source>
</evidence>
<organism evidence="2 3">
    <name type="scientific">Streptomyces umbrinus</name>
    <dbReference type="NCBI Taxonomy" id="67370"/>
    <lineage>
        <taxon>Bacteria</taxon>
        <taxon>Bacillati</taxon>
        <taxon>Actinomycetota</taxon>
        <taxon>Actinomycetes</taxon>
        <taxon>Kitasatosporales</taxon>
        <taxon>Streptomycetaceae</taxon>
        <taxon>Streptomyces</taxon>
        <taxon>Streptomyces phaeochromogenes group</taxon>
    </lineage>
</organism>
<accession>A0ABU0STG1</accession>
<gene>
    <name evidence="2" type="ORF">QF035_004430</name>
</gene>
<evidence type="ECO:0000313" key="2">
    <source>
        <dbReference type="EMBL" id="MDQ1026848.1"/>
    </source>
</evidence>
<sequence>MRDDIRFLEELVAAVPEFGELYEIHVENNGEPLPHVFFGLDVTPAVVDSYLGKDPEATDWRATLEFLERQLGRGIPDVTEVIVTSFLYQLPYKNEPGHGVVEHLGPLLSAKYRELRPSG</sequence>
<reference evidence="2 3" key="1">
    <citation type="submission" date="2023-07" db="EMBL/GenBank/DDBJ databases">
        <title>Comparative genomics of wheat-associated soil bacteria to identify genetic determinants of phenazine resistance.</title>
        <authorList>
            <person name="Mouncey N."/>
        </authorList>
    </citation>
    <scope>NUCLEOTIDE SEQUENCE [LARGE SCALE GENOMIC DNA]</scope>
    <source>
        <strain evidence="2 3">V2I4</strain>
    </source>
</reference>
<dbReference type="InterPro" id="IPR056091">
    <property type="entry name" value="DUF7674"/>
</dbReference>